<keyword evidence="3 14" id="KW-0004">4Fe-4S</keyword>
<evidence type="ECO:0000256" key="7">
    <source>
        <dbReference type="ARBA" id="ARBA00022679"/>
    </source>
</evidence>
<keyword evidence="5 14" id="KW-0698">rRNA processing</keyword>
<dbReference type="RefSeq" id="WP_289784656.1">
    <property type="nucleotide sequence ID" value="NZ_JAUDJE010000004.1"/>
</dbReference>
<dbReference type="SFLD" id="SFLDF00275">
    <property type="entry name" value="adenosine_C2_methyltransferase"/>
    <property type="match status" value="1"/>
</dbReference>
<dbReference type="EC" id="2.1.1.192" evidence="14"/>
<dbReference type="InterPro" id="IPR048641">
    <property type="entry name" value="RlmN_N"/>
</dbReference>
<dbReference type="NCBIfam" id="TIGR00048">
    <property type="entry name" value="rRNA_mod_RlmN"/>
    <property type="match status" value="1"/>
</dbReference>
<dbReference type="Proteomes" id="UP001175604">
    <property type="component" value="Unassembled WGS sequence"/>
</dbReference>
<organism evidence="16 17">
    <name type="scientific">Bordetella petrii</name>
    <dbReference type="NCBI Taxonomy" id="94624"/>
    <lineage>
        <taxon>Bacteria</taxon>
        <taxon>Pseudomonadati</taxon>
        <taxon>Pseudomonadota</taxon>
        <taxon>Betaproteobacteria</taxon>
        <taxon>Burkholderiales</taxon>
        <taxon>Alcaligenaceae</taxon>
        <taxon>Bordetella</taxon>
    </lineage>
</organism>
<feature type="active site" description="S-methylcysteine intermediate" evidence="14">
    <location>
        <position position="352"/>
    </location>
</feature>
<comment type="function">
    <text evidence="14">Specifically methylates position 2 of adenine 2503 in 23S rRNA and position 2 of adenine 37 in tRNAs. m2A2503 modification seems to play a crucial role in the proofreading step occurring at the peptidyl transferase center and thus would serve to optimize ribosomal fidelity.</text>
</comment>
<evidence type="ECO:0000256" key="14">
    <source>
        <dbReference type="HAMAP-Rule" id="MF_01849"/>
    </source>
</evidence>
<dbReference type="PIRSF" id="PIRSF006004">
    <property type="entry name" value="CHP00048"/>
    <property type="match status" value="1"/>
</dbReference>
<keyword evidence="10 14" id="KW-0479">Metal-binding</keyword>
<comment type="miscellaneous">
    <text evidence="14">Reaction proceeds by a ping-pong mechanism involving intermediate methylation of a conserved cysteine residue.</text>
</comment>
<gene>
    <name evidence="14 16" type="primary">rlmN</name>
    <name evidence="16" type="ORF">QUC21_06320</name>
</gene>
<evidence type="ECO:0000256" key="13">
    <source>
        <dbReference type="ARBA" id="ARBA00023157"/>
    </source>
</evidence>
<evidence type="ECO:0000313" key="17">
    <source>
        <dbReference type="Proteomes" id="UP001175604"/>
    </source>
</evidence>
<evidence type="ECO:0000256" key="6">
    <source>
        <dbReference type="ARBA" id="ARBA00022603"/>
    </source>
</evidence>
<feature type="binding site" evidence="14">
    <location>
        <position position="309"/>
    </location>
    <ligand>
        <name>S-adenosyl-L-methionine</name>
        <dbReference type="ChEBI" id="CHEBI:59789"/>
    </ligand>
</feature>
<feature type="binding site" evidence="14">
    <location>
        <position position="210"/>
    </location>
    <ligand>
        <name>S-adenosyl-L-methionine</name>
        <dbReference type="ChEBI" id="CHEBI:59789"/>
    </ligand>
</feature>
<dbReference type="InterPro" id="IPR004383">
    <property type="entry name" value="rRNA_lsu_MTrfase_RlmN/Cfr"/>
</dbReference>
<dbReference type="Gene3D" id="1.10.150.530">
    <property type="match status" value="1"/>
</dbReference>
<keyword evidence="17" id="KW-1185">Reference proteome</keyword>
<dbReference type="SFLD" id="SFLDS00029">
    <property type="entry name" value="Radical_SAM"/>
    <property type="match status" value="1"/>
</dbReference>
<comment type="subcellular location">
    <subcellularLocation>
        <location evidence="1 14">Cytoplasm</location>
    </subcellularLocation>
</comment>
<dbReference type="CDD" id="cd01335">
    <property type="entry name" value="Radical_SAM"/>
    <property type="match status" value="1"/>
</dbReference>
<dbReference type="InterPro" id="IPR027492">
    <property type="entry name" value="RNA_MTrfase_RlmN"/>
</dbReference>
<dbReference type="InterPro" id="IPR058240">
    <property type="entry name" value="rSAM_sf"/>
</dbReference>
<comment type="caution">
    <text evidence="16">The sequence shown here is derived from an EMBL/GenBank/DDBJ whole genome shotgun (WGS) entry which is preliminary data.</text>
</comment>
<dbReference type="Gene3D" id="3.20.20.70">
    <property type="entry name" value="Aldolase class I"/>
    <property type="match status" value="1"/>
</dbReference>
<dbReference type="GO" id="GO:0032259">
    <property type="term" value="P:methylation"/>
    <property type="evidence" value="ECO:0007669"/>
    <property type="project" value="UniProtKB-KW"/>
</dbReference>
<reference evidence="16" key="1">
    <citation type="submission" date="2023-06" db="EMBL/GenBank/DDBJ databases">
        <title>full genome analysis of Phenantherene degrader P3.</title>
        <authorList>
            <person name="Akbar A."/>
            <person name="Rahmeh R."/>
            <person name="Kishk M."/>
        </authorList>
    </citation>
    <scope>NUCLEOTIDE SEQUENCE</scope>
    <source>
        <strain evidence="16">P3</strain>
    </source>
</reference>
<evidence type="ECO:0000256" key="10">
    <source>
        <dbReference type="ARBA" id="ARBA00022723"/>
    </source>
</evidence>
<dbReference type="InterPro" id="IPR040072">
    <property type="entry name" value="Methyltransferase_A"/>
</dbReference>
<keyword evidence="7 14" id="KW-0808">Transferase</keyword>
<feature type="binding site" evidence="14">
    <location>
        <position position="119"/>
    </location>
    <ligand>
        <name>[4Fe-4S] cluster</name>
        <dbReference type="ChEBI" id="CHEBI:49883"/>
        <note>4Fe-4S-S-AdoMet</note>
    </ligand>
</feature>
<evidence type="ECO:0000256" key="2">
    <source>
        <dbReference type="ARBA" id="ARBA00007544"/>
    </source>
</evidence>
<proteinExistence type="inferred from homology"/>
<comment type="catalytic activity">
    <reaction evidence="14">
        <text>adenosine(2503) in 23S rRNA + 2 reduced [2Fe-2S]-[ferredoxin] + 2 S-adenosyl-L-methionine = 2-methyladenosine(2503) in 23S rRNA + 5'-deoxyadenosine + L-methionine + 2 oxidized [2Fe-2S]-[ferredoxin] + S-adenosyl-L-homocysteine</text>
        <dbReference type="Rhea" id="RHEA:42916"/>
        <dbReference type="Rhea" id="RHEA-COMP:10000"/>
        <dbReference type="Rhea" id="RHEA-COMP:10001"/>
        <dbReference type="Rhea" id="RHEA-COMP:10152"/>
        <dbReference type="Rhea" id="RHEA-COMP:10282"/>
        <dbReference type="ChEBI" id="CHEBI:17319"/>
        <dbReference type="ChEBI" id="CHEBI:33737"/>
        <dbReference type="ChEBI" id="CHEBI:33738"/>
        <dbReference type="ChEBI" id="CHEBI:57844"/>
        <dbReference type="ChEBI" id="CHEBI:57856"/>
        <dbReference type="ChEBI" id="CHEBI:59789"/>
        <dbReference type="ChEBI" id="CHEBI:74411"/>
        <dbReference type="ChEBI" id="CHEBI:74497"/>
        <dbReference type="EC" id="2.1.1.192"/>
    </reaction>
</comment>
<dbReference type="EMBL" id="JAUDJE010000004">
    <property type="protein sequence ID" value="MDM9558638.1"/>
    <property type="molecule type" value="Genomic_DNA"/>
</dbReference>
<dbReference type="PROSITE" id="PS51918">
    <property type="entry name" value="RADICAL_SAM"/>
    <property type="match status" value="1"/>
</dbReference>
<dbReference type="Pfam" id="PF04055">
    <property type="entry name" value="Radical_SAM"/>
    <property type="match status" value="1"/>
</dbReference>
<dbReference type="InterPro" id="IPR013785">
    <property type="entry name" value="Aldolase_TIM"/>
</dbReference>
<feature type="binding site" evidence="14">
    <location>
        <begin position="232"/>
        <end position="234"/>
    </location>
    <ligand>
        <name>S-adenosyl-L-methionine</name>
        <dbReference type="ChEBI" id="CHEBI:59789"/>
    </ligand>
</feature>
<evidence type="ECO:0000256" key="4">
    <source>
        <dbReference type="ARBA" id="ARBA00022490"/>
    </source>
</evidence>
<dbReference type="PANTHER" id="PTHR30544">
    <property type="entry name" value="23S RRNA METHYLTRANSFERASE"/>
    <property type="match status" value="1"/>
</dbReference>
<keyword evidence="11 14" id="KW-0408">Iron</keyword>
<dbReference type="HAMAP" id="MF_01849">
    <property type="entry name" value="RNA_methyltr_RlmN"/>
    <property type="match status" value="1"/>
</dbReference>
<sequence length="381" mass="41973">METAERVNLLGLDGAALSDLVGQWGGKPFRARQLQRWIHQRCADSFDAMTDLARDFRGQLAQRCRIEAPPVNTEQRSSDGTRKWLFGVGQGNAIETVFIPEDDRGTLCVSSQAGCAVNCRFCSTGHQGFNRNLTTSEIIGQLWWAKRVLEADAGTARLGGGRGEDTRVVSNVVMMGMGEPLLNYDQLVPALRLMLDDNAYGLSRRRVTVSTSGVVPMMDRLAQDCPVALAVSLHAPTDGLRDELVPLNKKYPLAELLAACERYLAFAPRDFITFEYCMLDGINDTDQHARELIQVARQVRCKLNLIPFNPFPASGLKRSPAARVKVFAQRLMDAGIVTTVRKTRGDDIDAACGQLAGEVRDRTRVAQRNAARTIPIAQVQA</sequence>
<evidence type="ECO:0000313" key="16">
    <source>
        <dbReference type="EMBL" id="MDM9558638.1"/>
    </source>
</evidence>
<keyword evidence="9 14" id="KW-0819">tRNA processing</keyword>
<keyword evidence="13 14" id="KW-1015">Disulfide bond</keyword>
<feature type="binding site" evidence="14">
    <location>
        <position position="115"/>
    </location>
    <ligand>
        <name>[4Fe-4S] cluster</name>
        <dbReference type="ChEBI" id="CHEBI:49883"/>
        <note>4Fe-4S-S-AdoMet</note>
    </ligand>
</feature>
<evidence type="ECO:0000256" key="8">
    <source>
        <dbReference type="ARBA" id="ARBA00022691"/>
    </source>
</evidence>
<evidence type="ECO:0000256" key="3">
    <source>
        <dbReference type="ARBA" id="ARBA00022485"/>
    </source>
</evidence>
<protein>
    <recommendedName>
        <fullName evidence="14">Dual-specificity RNA methyltransferase RlmN</fullName>
        <ecNumber evidence="14">2.1.1.192</ecNumber>
    </recommendedName>
    <alternativeName>
        <fullName evidence="14">23S rRNA (adenine(2503)-C(2))-methyltransferase</fullName>
    </alternativeName>
    <alternativeName>
        <fullName evidence="14">23S rRNA m2A2503 methyltransferase</fullName>
    </alternativeName>
    <alternativeName>
        <fullName evidence="14">Ribosomal RNA large subunit methyltransferase N</fullName>
    </alternativeName>
    <alternativeName>
        <fullName evidence="14">tRNA (adenine(37)-C(2))-methyltransferase</fullName>
    </alternativeName>
    <alternativeName>
        <fullName evidence="14">tRNA m2A37 methyltransferase</fullName>
    </alternativeName>
</protein>
<dbReference type="Pfam" id="PF21016">
    <property type="entry name" value="RlmN_N"/>
    <property type="match status" value="1"/>
</dbReference>
<name>A0ABT7W0E2_9BORD</name>
<feature type="active site" description="Proton acceptor" evidence="14">
    <location>
        <position position="95"/>
    </location>
</feature>
<evidence type="ECO:0000256" key="12">
    <source>
        <dbReference type="ARBA" id="ARBA00023014"/>
    </source>
</evidence>
<evidence type="ECO:0000256" key="5">
    <source>
        <dbReference type="ARBA" id="ARBA00022552"/>
    </source>
</evidence>
<dbReference type="InterPro" id="IPR007197">
    <property type="entry name" value="rSAM"/>
</dbReference>
<evidence type="ECO:0000256" key="11">
    <source>
        <dbReference type="ARBA" id="ARBA00023004"/>
    </source>
</evidence>
<feature type="binding site" evidence="14">
    <location>
        <begin position="178"/>
        <end position="179"/>
    </location>
    <ligand>
        <name>S-adenosyl-L-methionine</name>
        <dbReference type="ChEBI" id="CHEBI:59789"/>
    </ligand>
</feature>
<accession>A0ABT7W0E2</accession>
<feature type="binding site" evidence="14">
    <location>
        <position position="122"/>
    </location>
    <ligand>
        <name>[4Fe-4S] cluster</name>
        <dbReference type="ChEBI" id="CHEBI:49883"/>
        <note>4Fe-4S-S-AdoMet</note>
    </ligand>
</feature>
<keyword evidence="6 14" id="KW-0489">Methyltransferase</keyword>
<comment type="caution">
    <text evidence="14">Lacks conserved residue(s) required for the propagation of feature annotation.</text>
</comment>
<comment type="catalytic activity">
    <reaction evidence="14">
        <text>adenosine(37) in tRNA + 2 reduced [2Fe-2S]-[ferredoxin] + 2 S-adenosyl-L-methionine = 2-methyladenosine(37) in tRNA + 5'-deoxyadenosine + L-methionine + 2 oxidized [2Fe-2S]-[ferredoxin] + S-adenosyl-L-homocysteine</text>
        <dbReference type="Rhea" id="RHEA:43332"/>
        <dbReference type="Rhea" id="RHEA-COMP:10000"/>
        <dbReference type="Rhea" id="RHEA-COMP:10001"/>
        <dbReference type="Rhea" id="RHEA-COMP:10162"/>
        <dbReference type="Rhea" id="RHEA-COMP:10485"/>
        <dbReference type="ChEBI" id="CHEBI:17319"/>
        <dbReference type="ChEBI" id="CHEBI:33737"/>
        <dbReference type="ChEBI" id="CHEBI:33738"/>
        <dbReference type="ChEBI" id="CHEBI:57844"/>
        <dbReference type="ChEBI" id="CHEBI:57856"/>
        <dbReference type="ChEBI" id="CHEBI:59789"/>
        <dbReference type="ChEBI" id="CHEBI:74411"/>
        <dbReference type="ChEBI" id="CHEBI:74497"/>
        <dbReference type="EC" id="2.1.1.192"/>
    </reaction>
</comment>
<evidence type="ECO:0000256" key="9">
    <source>
        <dbReference type="ARBA" id="ARBA00022694"/>
    </source>
</evidence>
<comment type="cofactor">
    <cofactor evidence="14">
        <name>[4Fe-4S] cluster</name>
        <dbReference type="ChEBI" id="CHEBI:49883"/>
    </cofactor>
    <text evidence="14">Binds 1 [4Fe-4S] cluster. The cluster is coordinated with 3 cysteines and an exchangeable S-adenosyl-L-methionine.</text>
</comment>
<evidence type="ECO:0000256" key="1">
    <source>
        <dbReference type="ARBA" id="ARBA00004496"/>
    </source>
</evidence>
<keyword evidence="12 14" id="KW-0411">Iron-sulfur</keyword>
<dbReference type="SFLD" id="SFLDG01062">
    <property type="entry name" value="methyltransferase_(Class_A)"/>
    <property type="match status" value="1"/>
</dbReference>
<keyword evidence="4 14" id="KW-0963">Cytoplasm</keyword>
<dbReference type="GO" id="GO:0008168">
    <property type="term" value="F:methyltransferase activity"/>
    <property type="evidence" value="ECO:0007669"/>
    <property type="project" value="UniProtKB-KW"/>
</dbReference>
<keyword evidence="8 14" id="KW-0949">S-adenosyl-L-methionine</keyword>
<feature type="domain" description="Radical SAM core" evidence="15">
    <location>
        <begin position="101"/>
        <end position="347"/>
    </location>
</feature>
<comment type="similarity">
    <text evidence="2 14">Belongs to the radical SAM superfamily. RlmN family.</text>
</comment>
<evidence type="ECO:0000259" key="15">
    <source>
        <dbReference type="PROSITE" id="PS51918"/>
    </source>
</evidence>
<dbReference type="SUPFAM" id="SSF102114">
    <property type="entry name" value="Radical SAM enzymes"/>
    <property type="match status" value="1"/>
</dbReference>
<dbReference type="PANTHER" id="PTHR30544:SF5">
    <property type="entry name" value="RADICAL SAM CORE DOMAIN-CONTAINING PROTEIN"/>
    <property type="match status" value="1"/>
</dbReference>